<feature type="transmembrane region" description="Helical" evidence="9">
    <location>
        <begin position="127"/>
        <end position="144"/>
    </location>
</feature>
<protein>
    <recommendedName>
        <fullName evidence="14">HlyC/CorC family transporter</fullName>
    </recommendedName>
</protein>
<dbReference type="InterPro" id="IPR046342">
    <property type="entry name" value="CBS_dom_sf"/>
</dbReference>
<dbReference type="EMBL" id="CP000859">
    <property type="protein sequence ID" value="ABW67858.1"/>
    <property type="molecule type" value="Genomic_DNA"/>
</dbReference>
<dbReference type="RefSeq" id="WP_012175470.1">
    <property type="nucleotide sequence ID" value="NC_009943.1"/>
</dbReference>
<dbReference type="KEGG" id="dol:Dole_2054"/>
<dbReference type="PANTHER" id="PTHR22777:SF17">
    <property type="entry name" value="UPF0053 PROTEIN SLL0260"/>
    <property type="match status" value="1"/>
</dbReference>
<dbReference type="InterPro" id="IPR002550">
    <property type="entry name" value="CNNM"/>
</dbReference>
<comment type="subcellular location">
    <subcellularLocation>
        <location evidence="1">Membrane</location>
        <topology evidence="1">Multi-pass membrane protein</topology>
    </subcellularLocation>
</comment>
<proteinExistence type="predicted"/>
<accession>A8ZTS5</accession>
<dbReference type="InterPro" id="IPR005170">
    <property type="entry name" value="Transptr-assoc_dom"/>
</dbReference>
<name>A8ZTS5_DESOH</name>
<feature type="domain" description="CBS" evidence="10">
    <location>
        <begin position="261"/>
        <end position="318"/>
    </location>
</feature>
<evidence type="ECO:0000313" key="13">
    <source>
        <dbReference type="Proteomes" id="UP000008561"/>
    </source>
</evidence>
<evidence type="ECO:0000256" key="2">
    <source>
        <dbReference type="ARBA" id="ARBA00022692"/>
    </source>
</evidence>
<evidence type="ECO:0000256" key="7">
    <source>
        <dbReference type="PROSITE-ProRule" id="PRU00703"/>
    </source>
</evidence>
<gene>
    <name evidence="12" type="ordered locus">Dole_2054</name>
</gene>
<dbReference type="InterPro" id="IPR036318">
    <property type="entry name" value="FAD-bd_PCMH-like_sf"/>
</dbReference>
<dbReference type="InterPro" id="IPR016169">
    <property type="entry name" value="FAD-bd_PCMH_sub2"/>
</dbReference>
<evidence type="ECO:0000256" key="5">
    <source>
        <dbReference type="ARBA" id="ARBA00023122"/>
    </source>
</evidence>
<keyword evidence="5 7" id="KW-0129">CBS domain</keyword>
<evidence type="ECO:0000256" key="6">
    <source>
        <dbReference type="ARBA" id="ARBA00023136"/>
    </source>
</evidence>
<dbReference type="InterPro" id="IPR000644">
    <property type="entry name" value="CBS_dom"/>
</dbReference>
<evidence type="ECO:0000256" key="8">
    <source>
        <dbReference type="PROSITE-ProRule" id="PRU01193"/>
    </source>
</evidence>
<evidence type="ECO:0000256" key="1">
    <source>
        <dbReference type="ARBA" id="ARBA00004141"/>
    </source>
</evidence>
<evidence type="ECO:0008006" key="14">
    <source>
        <dbReference type="Google" id="ProtNLM"/>
    </source>
</evidence>
<evidence type="ECO:0000256" key="9">
    <source>
        <dbReference type="SAM" id="Phobius"/>
    </source>
</evidence>
<dbReference type="FunFam" id="3.10.580.10:FF:000002">
    <property type="entry name" value="Magnesium/cobalt efflux protein CorC"/>
    <property type="match status" value="1"/>
</dbReference>
<dbReference type="InterPro" id="IPR044751">
    <property type="entry name" value="Ion_transp-like_CBS"/>
</dbReference>
<keyword evidence="2 8" id="KW-0812">Transmembrane</keyword>
<dbReference type="eggNOG" id="COG1253">
    <property type="taxonomic scope" value="Bacteria"/>
</dbReference>
<dbReference type="Pfam" id="PF00571">
    <property type="entry name" value="CBS"/>
    <property type="match status" value="1"/>
</dbReference>
<dbReference type="Pfam" id="PF01595">
    <property type="entry name" value="CNNM"/>
    <property type="match status" value="1"/>
</dbReference>
<dbReference type="AlphaFoldDB" id="A8ZTS5"/>
<feature type="domain" description="CNNM transmembrane" evidence="11">
    <location>
        <begin position="1"/>
        <end position="179"/>
    </location>
</feature>
<dbReference type="GO" id="GO:0005886">
    <property type="term" value="C:plasma membrane"/>
    <property type="evidence" value="ECO:0007669"/>
    <property type="project" value="TreeGrafter"/>
</dbReference>
<dbReference type="STRING" id="96561.Dole_2054"/>
<reference evidence="12 13" key="1">
    <citation type="submission" date="2007-10" db="EMBL/GenBank/DDBJ databases">
        <title>Complete sequence of Desulfococcus oleovorans Hxd3.</title>
        <authorList>
            <consortium name="US DOE Joint Genome Institute"/>
            <person name="Copeland A."/>
            <person name="Lucas S."/>
            <person name="Lapidus A."/>
            <person name="Barry K."/>
            <person name="Glavina del Rio T."/>
            <person name="Dalin E."/>
            <person name="Tice H."/>
            <person name="Pitluck S."/>
            <person name="Kiss H."/>
            <person name="Brettin T."/>
            <person name="Bruce D."/>
            <person name="Detter J.C."/>
            <person name="Han C."/>
            <person name="Schmutz J."/>
            <person name="Larimer F."/>
            <person name="Land M."/>
            <person name="Hauser L."/>
            <person name="Kyrpides N."/>
            <person name="Kim E."/>
            <person name="Wawrik B."/>
            <person name="Richardson P."/>
        </authorList>
    </citation>
    <scope>NUCLEOTIDE SEQUENCE [LARGE SCALE GENOMIC DNA]</scope>
    <source>
        <strain evidence="13">DSM 6200 / JCM 39069 / Hxd3</strain>
    </source>
</reference>
<dbReference type="SUPFAM" id="SSF56176">
    <property type="entry name" value="FAD-binding/transporter-associated domain-like"/>
    <property type="match status" value="1"/>
</dbReference>
<evidence type="ECO:0000256" key="4">
    <source>
        <dbReference type="ARBA" id="ARBA00022989"/>
    </source>
</evidence>
<keyword evidence="13" id="KW-1185">Reference proteome</keyword>
<evidence type="ECO:0000259" key="10">
    <source>
        <dbReference type="PROSITE" id="PS51371"/>
    </source>
</evidence>
<dbReference type="OrthoDB" id="9798188at2"/>
<feature type="transmembrane region" description="Helical" evidence="9">
    <location>
        <begin position="57"/>
        <end position="81"/>
    </location>
</feature>
<keyword evidence="3" id="KW-0677">Repeat</keyword>
<dbReference type="CDD" id="cd04590">
    <property type="entry name" value="CBS_pair_CorC_HlyC_assoc"/>
    <property type="match status" value="1"/>
</dbReference>
<dbReference type="PANTHER" id="PTHR22777">
    <property type="entry name" value="HEMOLYSIN-RELATED"/>
    <property type="match status" value="1"/>
</dbReference>
<evidence type="ECO:0000259" key="11">
    <source>
        <dbReference type="PROSITE" id="PS51846"/>
    </source>
</evidence>
<dbReference type="GO" id="GO:0050660">
    <property type="term" value="F:flavin adenine dinucleotide binding"/>
    <property type="evidence" value="ECO:0007669"/>
    <property type="project" value="InterPro"/>
</dbReference>
<evidence type="ECO:0000313" key="12">
    <source>
        <dbReference type="EMBL" id="ABW67858.1"/>
    </source>
</evidence>
<dbReference type="Gene3D" id="3.10.580.10">
    <property type="entry name" value="CBS-domain"/>
    <property type="match status" value="1"/>
</dbReference>
<organism evidence="12 13">
    <name type="scientific">Desulfosudis oleivorans (strain DSM 6200 / JCM 39069 / Hxd3)</name>
    <name type="common">Desulfococcus oleovorans</name>
    <dbReference type="NCBI Taxonomy" id="96561"/>
    <lineage>
        <taxon>Bacteria</taxon>
        <taxon>Pseudomonadati</taxon>
        <taxon>Thermodesulfobacteriota</taxon>
        <taxon>Desulfobacteria</taxon>
        <taxon>Desulfobacterales</taxon>
        <taxon>Desulfosudaceae</taxon>
        <taxon>Desulfosudis</taxon>
    </lineage>
</organism>
<dbReference type="SMART" id="SM01091">
    <property type="entry name" value="CorC_HlyC"/>
    <property type="match status" value="1"/>
</dbReference>
<dbReference type="SUPFAM" id="SSF54631">
    <property type="entry name" value="CBS-domain pair"/>
    <property type="match status" value="1"/>
</dbReference>
<dbReference type="Pfam" id="PF03471">
    <property type="entry name" value="CorC_HlyC"/>
    <property type="match status" value="1"/>
</dbReference>
<keyword evidence="6 8" id="KW-0472">Membrane</keyword>
<keyword evidence="4 8" id="KW-1133">Transmembrane helix</keyword>
<evidence type="ECO:0000256" key="3">
    <source>
        <dbReference type="ARBA" id="ARBA00022737"/>
    </source>
</evidence>
<dbReference type="PROSITE" id="PS51371">
    <property type="entry name" value="CBS"/>
    <property type="match status" value="1"/>
</dbReference>
<dbReference type="Proteomes" id="UP000008561">
    <property type="component" value="Chromosome"/>
</dbReference>
<feature type="transmembrane region" description="Helical" evidence="9">
    <location>
        <begin position="88"/>
        <end position="107"/>
    </location>
</feature>
<sequence>MLSRIIVLVLLLFLSGFFSSSETALFSISRSRIRFLAKKKNRFDLLIKKMKDNPHRLLSTILIGNNLVNIGASALATALAIDVFSNNAVGIATGVMTFFILIFGEILPKSIATTNNITIARITIYPLYWLSVLFMPIILFLNFIPRLTGKMKPIPVMTEEELKAIIEVTEEEGEIDNEEKEFIHNIFKLDDTSASESMTPTTDMFAVDVNKKLPLGAILKTGYTRIPVYEHHIGNIIGILNVKDVFRHYVQAKGPPNIRSLMSKPYFIPESKKLNSLLKQFKLRKHHMAIVINEHGEVLGLITLEDVLEELVGDIIDETDRYEPHIVKVKKQTWLVLGKTHIEETNAKLPMHIPESGEYDTFSGYLLYRIGRIPEEGEIITIDNFVITIKRMEANRILSLLVEEKASPPSLDAEKQKAGNGS</sequence>
<dbReference type="Gene3D" id="3.30.465.10">
    <property type="match status" value="1"/>
</dbReference>
<dbReference type="PROSITE" id="PS51846">
    <property type="entry name" value="CNNM"/>
    <property type="match status" value="1"/>
</dbReference>
<dbReference type="HOGENOM" id="CLU_015237_4_1_7"/>